<evidence type="ECO:0000259" key="2">
    <source>
        <dbReference type="Pfam" id="PF13386"/>
    </source>
</evidence>
<keyword evidence="1" id="KW-1133">Transmembrane helix</keyword>
<evidence type="ECO:0000256" key="1">
    <source>
        <dbReference type="SAM" id="Phobius"/>
    </source>
</evidence>
<evidence type="ECO:0000313" key="4">
    <source>
        <dbReference type="EMBL" id="NAS17478.1"/>
    </source>
</evidence>
<keyword evidence="1" id="KW-0472">Membrane</keyword>
<feature type="transmembrane region" description="Helical" evidence="1">
    <location>
        <begin position="113"/>
        <end position="133"/>
    </location>
</feature>
<protein>
    <submittedName>
        <fullName evidence="3">Cytochrome c biosynthesis protein</fullName>
    </submittedName>
</protein>
<feature type="domain" description="Urease accessory protein UreH-like transmembrane" evidence="2">
    <location>
        <begin position="40"/>
        <end position="247"/>
    </location>
</feature>
<feature type="transmembrane region" description="Helical" evidence="1">
    <location>
        <begin position="78"/>
        <end position="101"/>
    </location>
</feature>
<dbReference type="Proteomes" id="UP000474042">
    <property type="component" value="Unassembled WGS sequence"/>
</dbReference>
<dbReference type="PANTHER" id="PTHR31272:SF4">
    <property type="entry name" value="CYTOCHROME C-TYPE BIOGENESIS PROTEIN HI_1454-RELATED"/>
    <property type="match status" value="1"/>
</dbReference>
<reference evidence="4 6" key="2">
    <citation type="submission" date="2020-01" db="EMBL/GenBank/DDBJ databases">
        <title>Genome sequence of a 1,3-propanediol producer, Clostridium butyricum S3.</title>
        <authorList>
            <person name="Zhou J."/>
        </authorList>
    </citation>
    <scope>NUCLEOTIDE SEQUENCE [LARGE SCALE GENOMIC DNA]</scope>
    <source>
        <strain evidence="4 6">S3</strain>
    </source>
</reference>
<dbReference type="Proteomes" id="UP000321089">
    <property type="component" value="Unassembled WGS sequence"/>
</dbReference>
<name>A0A512TNG9_CLOBU</name>
<evidence type="ECO:0000313" key="3">
    <source>
        <dbReference type="EMBL" id="GEQ21804.1"/>
    </source>
</evidence>
<gene>
    <name evidence="3" type="primary">ccdA_2</name>
    <name evidence="3" type="ORF">CBU02nite_23100</name>
    <name evidence="4" type="ORF">GND98_006225</name>
</gene>
<dbReference type="InterPro" id="IPR051790">
    <property type="entry name" value="Cytochrome_c-biogenesis_DsbD"/>
</dbReference>
<evidence type="ECO:0000313" key="6">
    <source>
        <dbReference type="Proteomes" id="UP000474042"/>
    </source>
</evidence>
<dbReference type="EMBL" id="BKBC01000031">
    <property type="protein sequence ID" value="GEQ21804.1"/>
    <property type="molecule type" value="Genomic_DNA"/>
</dbReference>
<feature type="transmembrane region" description="Helical" evidence="1">
    <location>
        <begin position="194"/>
        <end position="215"/>
    </location>
</feature>
<feature type="transmembrane region" description="Helical" evidence="1">
    <location>
        <begin position="34"/>
        <end position="58"/>
    </location>
</feature>
<proteinExistence type="predicted"/>
<accession>A0A512TNG9</accession>
<evidence type="ECO:0000313" key="5">
    <source>
        <dbReference type="Proteomes" id="UP000321089"/>
    </source>
</evidence>
<reference evidence="3 5" key="1">
    <citation type="submission" date="2019-07" db="EMBL/GenBank/DDBJ databases">
        <title>Whole genome shotgun sequence of Clostridium butyricum NBRC 3858.</title>
        <authorList>
            <person name="Hosoyama A."/>
            <person name="Uohara A."/>
            <person name="Ohji S."/>
            <person name="Ichikawa N."/>
        </authorList>
    </citation>
    <scope>NUCLEOTIDE SEQUENCE [LARGE SCALE GENOMIC DNA]</scope>
    <source>
        <strain evidence="3 5">NBRC 3858</strain>
    </source>
</reference>
<dbReference type="EMBL" id="WOFV02000013">
    <property type="protein sequence ID" value="NAS17478.1"/>
    <property type="molecule type" value="Genomic_DNA"/>
</dbReference>
<dbReference type="InterPro" id="IPR039447">
    <property type="entry name" value="UreH-like_TM_dom"/>
</dbReference>
<keyword evidence="1" id="KW-0812">Transmembrane</keyword>
<dbReference type="RefSeq" id="WP_171781574.1">
    <property type="nucleotide sequence ID" value="NZ_JABFUH010000001.1"/>
</dbReference>
<dbReference type="Pfam" id="PF13386">
    <property type="entry name" value="DsbD_2"/>
    <property type="match status" value="1"/>
</dbReference>
<dbReference type="AlphaFoldDB" id="A0A512TNG9"/>
<sequence length="256" mass="28805">MVIISYFTLKLYDILGMLNRFLSDPIMNFSRNSAIPLLGVFLIGILGSTAPCQLTTNLGAIGYITKESANSKKLFKNALWYTLGKLTIFLFYGILIILFKFNIQSSSIPFFSLFRKLMGPIIVIIGFYILGVLKLKGSLGNSLIADIENFIQKFKMLNSSFIIGLVFSLAFCPTLFWLFFGIVIPLSFKSSLGIIYPVIFALGTLIPMMLLLILVGKVNIRPNIKHYNKIQKIIRYFGGFLLIVSGLIDSLIYWFS</sequence>
<comment type="caution">
    <text evidence="3">The sequence shown here is derived from an EMBL/GenBank/DDBJ whole genome shotgun (WGS) entry which is preliminary data.</text>
</comment>
<feature type="transmembrane region" description="Helical" evidence="1">
    <location>
        <begin position="161"/>
        <end position="188"/>
    </location>
</feature>
<dbReference type="PANTHER" id="PTHR31272">
    <property type="entry name" value="CYTOCHROME C-TYPE BIOGENESIS PROTEIN HI_1454-RELATED"/>
    <property type="match status" value="1"/>
</dbReference>
<organism evidence="3 5">
    <name type="scientific">Clostridium butyricum</name>
    <dbReference type="NCBI Taxonomy" id="1492"/>
    <lineage>
        <taxon>Bacteria</taxon>
        <taxon>Bacillati</taxon>
        <taxon>Bacillota</taxon>
        <taxon>Clostridia</taxon>
        <taxon>Eubacteriales</taxon>
        <taxon>Clostridiaceae</taxon>
        <taxon>Clostridium</taxon>
    </lineage>
</organism>
<feature type="transmembrane region" description="Helical" evidence="1">
    <location>
        <begin position="236"/>
        <end position="255"/>
    </location>
</feature>